<accession>A0ABY6ZMW8</accession>
<evidence type="ECO:0000313" key="1">
    <source>
        <dbReference type="EMBL" id="WAH43310.1"/>
    </source>
</evidence>
<evidence type="ECO:0000313" key="2">
    <source>
        <dbReference type="Proteomes" id="UP001164761"/>
    </source>
</evidence>
<dbReference type="EMBL" id="CP104067">
    <property type="protein sequence ID" value="WAH43310.1"/>
    <property type="molecule type" value="Genomic_DNA"/>
</dbReference>
<keyword evidence="2" id="KW-1185">Reference proteome</keyword>
<dbReference type="Proteomes" id="UP001164761">
    <property type="component" value="Chromosome"/>
</dbReference>
<dbReference type="RefSeq" id="WP_268007193.1">
    <property type="nucleotide sequence ID" value="NZ_BSUT01000001.1"/>
</dbReference>
<gene>
    <name evidence="1" type="ORF">NZD89_07935</name>
</gene>
<proteinExistence type="predicted"/>
<protein>
    <submittedName>
        <fullName evidence="1">Uncharacterized protein</fullName>
    </submittedName>
</protein>
<sequence>MKEDVGRIVAGGDDMCEICGATLGGFQSGFCARKVPRSEAKYPEYLICSHGCTEIIQLISHVSQEVEFELCKSEARHMAQVLLAAIEE</sequence>
<reference evidence="1" key="1">
    <citation type="submission" date="2022-08" db="EMBL/GenBank/DDBJ databases">
        <title>Alicyclobacillus fastidiosus DSM 17978, complete genome.</title>
        <authorList>
            <person name="Wang Q."/>
            <person name="Cai R."/>
            <person name="Wang Z."/>
        </authorList>
    </citation>
    <scope>NUCLEOTIDE SEQUENCE</scope>
    <source>
        <strain evidence="1">DSM 17978</strain>
    </source>
</reference>
<name>A0ABY6ZMW8_9BACL</name>
<organism evidence="1 2">
    <name type="scientific">Alicyclobacillus fastidiosus</name>
    <dbReference type="NCBI Taxonomy" id="392011"/>
    <lineage>
        <taxon>Bacteria</taxon>
        <taxon>Bacillati</taxon>
        <taxon>Bacillota</taxon>
        <taxon>Bacilli</taxon>
        <taxon>Bacillales</taxon>
        <taxon>Alicyclobacillaceae</taxon>
        <taxon>Alicyclobacillus</taxon>
    </lineage>
</organism>